<evidence type="ECO:0000313" key="2">
    <source>
        <dbReference type="Proteomes" id="UP000469670"/>
    </source>
</evidence>
<evidence type="ECO:0000313" key="1">
    <source>
        <dbReference type="EMBL" id="NEC17952.1"/>
    </source>
</evidence>
<dbReference type="AlphaFoldDB" id="A0A7K3RSU9"/>
<organism evidence="1 2">
    <name type="scientific">Streptomyces parvus</name>
    <dbReference type="NCBI Taxonomy" id="66428"/>
    <lineage>
        <taxon>Bacteria</taxon>
        <taxon>Bacillati</taxon>
        <taxon>Actinomycetota</taxon>
        <taxon>Actinomycetes</taxon>
        <taxon>Kitasatosporales</taxon>
        <taxon>Streptomycetaceae</taxon>
        <taxon>Streptomyces</taxon>
    </lineage>
</organism>
<protein>
    <submittedName>
        <fullName evidence="1">Uncharacterized protein</fullName>
    </submittedName>
</protein>
<name>A0A7K3RSU9_9ACTN</name>
<comment type="caution">
    <text evidence="1">The sequence shown here is derived from an EMBL/GenBank/DDBJ whole genome shotgun (WGS) entry which is preliminary data.</text>
</comment>
<dbReference type="EMBL" id="JAAGMP010000314">
    <property type="protein sequence ID" value="NEC17952.1"/>
    <property type="molecule type" value="Genomic_DNA"/>
</dbReference>
<proteinExistence type="predicted"/>
<gene>
    <name evidence="1" type="ORF">G3I50_06705</name>
</gene>
<accession>A0A7K3RSU9</accession>
<dbReference type="RefSeq" id="WP_164200622.1">
    <property type="nucleotide sequence ID" value="NZ_JAAGMP010000314.1"/>
</dbReference>
<reference evidence="1 2" key="1">
    <citation type="submission" date="2020-01" db="EMBL/GenBank/DDBJ databases">
        <title>Insect and environment-associated Actinomycetes.</title>
        <authorList>
            <person name="Currrie C."/>
            <person name="Chevrette M."/>
            <person name="Carlson C."/>
            <person name="Stubbendieck R."/>
            <person name="Wendt-Pienkowski E."/>
        </authorList>
    </citation>
    <scope>NUCLEOTIDE SEQUENCE [LARGE SCALE GENOMIC DNA]</scope>
    <source>
        <strain evidence="1 2">SID7590</strain>
    </source>
</reference>
<sequence>MFRIVRTRTWRELIAQTVHLHNRAEHWRGRALAAEHTNTQKDPTMPEQTDQYRLKATGQQVTVLEHLDGGEVRIAMDTDHITRDGIVNARDITPA</sequence>
<dbReference type="Proteomes" id="UP000469670">
    <property type="component" value="Unassembled WGS sequence"/>
</dbReference>